<keyword evidence="2" id="KW-1133">Transmembrane helix</keyword>
<dbReference type="Pfam" id="PF07859">
    <property type="entry name" value="Abhydrolase_3"/>
    <property type="match status" value="1"/>
</dbReference>
<proteinExistence type="predicted"/>
<evidence type="ECO:0000313" key="4">
    <source>
        <dbReference type="EMBL" id="CAJ1390200.1"/>
    </source>
</evidence>
<dbReference type="PANTHER" id="PTHR48081">
    <property type="entry name" value="AB HYDROLASE SUPERFAMILY PROTEIN C4A8.06C"/>
    <property type="match status" value="1"/>
</dbReference>
<gene>
    <name evidence="4" type="ORF">EVOR1521_LOCUS15682</name>
</gene>
<keyword evidence="5" id="KW-1185">Reference proteome</keyword>
<dbReference type="InterPro" id="IPR029058">
    <property type="entry name" value="AB_hydrolase_fold"/>
</dbReference>
<evidence type="ECO:0000259" key="3">
    <source>
        <dbReference type="Pfam" id="PF07859"/>
    </source>
</evidence>
<keyword evidence="2" id="KW-0472">Membrane</keyword>
<evidence type="ECO:0000313" key="5">
    <source>
        <dbReference type="Proteomes" id="UP001178507"/>
    </source>
</evidence>
<feature type="domain" description="Alpha/beta hydrolase fold-3" evidence="3">
    <location>
        <begin position="102"/>
        <end position="337"/>
    </location>
</feature>
<keyword evidence="2" id="KW-0812">Transmembrane</keyword>
<feature type="transmembrane region" description="Helical" evidence="2">
    <location>
        <begin position="462"/>
        <end position="488"/>
    </location>
</feature>
<dbReference type="InterPro" id="IPR013094">
    <property type="entry name" value="AB_hydrolase_3"/>
</dbReference>
<keyword evidence="1" id="KW-0378">Hydrolase</keyword>
<dbReference type="Gene3D" id="3.40.50.1820">
    <property type="entry name" value="alpha/beta hydrolase"/>
    <property type="match status" value="1"/>
</dbReference>
<evidence type="ECO:0000256" key="2">
    <source>
        <dbReference type="SAM" id="Phobius"/>
    </source>
</evidence>
<dbReference type="PANTHER" id="PTHR48081:SF8">
    <property type="entry name" value="ALPHA_BETA HYDROLASE FOLD-3 DOMAIN-CONTAINING PROTEIN-RELATED"/>
    <property type="match status" value="1"/>
</dbReference>
<dbReference type="EMBL" id="CAUJNA010002024">
    <property type="protein sequence ID" value="CAJ1390200.1"/>
    <property type="molecule type" value="Genomic_DNA"/>
</dbReference>
<dbReference type="InterPro" id="IPR050300">
    <property type="entry name" value="GDXG_lipolytic_enzyme"/>
</dbReference>
<sequence>MRPLIAAACASLAHAQAPHLLLADNGMHSFMTESTSYCYRHLLADPLCCKDQRVPGGVRHQEIVREGGSWTCGDGCADELKGERGKDLLWWPQAADCSSPRVLFVHGGGWQRHGPGQASYNVLAANLAEVSRAAILVPDYVLVPMGNYLSIIGYLFDAWSWLAKHGPAGEDCSHAPQPPLFLAGDSSGAASALSLLLRLRDEAAAPKAAGFFAFSPWLNLACDSPTYYSNAFSLVDDISGKVIVGDILFRGAPANVSGSLRQLAMKYFQGDQTRLRDPSFSPFHADEVHLDSLPPLYLAVSGTEVLGGDGIIFAQRAAWRGVRVYLDIFPGMWHGFHQYIEGRCFHGEHGQGCGSGTELWQGSAAVSHAGDFVMKVTEFVRSSDSGQLPQSGERLPRTNVYYPHPEGKEPWSFVGELDLGFIHQAFQPGQPASRAAPNPQLSLVAPRALPQDVIIDCPKATVLGAIMAGMLSGSIFTLLSGLCGAWFLSRRAHGELPEFLPDFLKHPFENYQDEQSPTRPLRRP</sequence>
<dbReference type="Proteomes" id="UP001178507">
    <property type="component" value="Unassembled WGS sequence"/>
</dbReference>
<protein>
    <recommendedName>
        <fullName evidence="3">Alpha/beta hydrolase fold-3 domain-containing protein</fullName>
    </recommendedName>
</protein>
<dbReference type="SUPFAM" id="SSF53474">
    <property type="entry name" value="alpha/beta-Hydrolases"/>
    <property type="match status" value="1"/>
</dbReference>
<reference evidence="4" key="1">
    <citation type="submission" date="2023-08" db="EMBL/GenBank/DDBJ databases">
        <authorList>
            <person name="Chen Y."/>
            <person name="Shah S."/>
            <person name="Dougan E. K."/>
            <person name="Thang M."/>
            <person name="Chan C."/>
        </authorList>
    </citation>
    <scope>NUCLEOTIDE SEQUENCE</scope>
</reference>
<organism evidence="4 5">
    <name type="scientific">Effrenium voratum</name>
    <dbReference type="NCBI Taxonomy" id="2562239"/>
    <lineage>
        <taxon>Eukaryota</taxon>
        <taxon>Sar</taxon>
        <taxon>Alveolata</taxon>
        <taxon>Dinophyceae</taxon>
        <taxon>Suessiales</taxon>
        <taxon>Symbiodiniaceae</taxon>
        <taxon>Effrenium</taxon>
    </lineage>
</organism>
<name>A0AA36N4F1_9DINO</name>
<dbReference type="AlphaFoldDB" id="A0AA36N4F1"/>
<comment type="caution">
    <text evidence="4">The sequence shown here is derived from an EMBL/GenBank/DDBJ whole genome shotgun (WGS) entry which is preliminary data.</text>
</comment>
<evidence type="ECO:0000256" key="1">
    <source>
        <dbReference type="ARBA" id="ARBA00022801"/>
    </source>
</evidence>
<accession>A0AA36N4F1</accession>
<dbReference type="GO" id="GO:0016787">
    <property type="term" value="F:hydrolase activity"/>
    <property type="evidence" value="ECO:0007669"/>
    <property type="project" value="UniProtKB-KW"/>
</dbReference>